<dbReference type="InterPro" id="IPR032710">
    <property type="entry name" value="NTF2-like_dom_sf"/>
</dbReference>
<sequence>MRIMEIDAAPPLHACPLHRIARVFEQLRADQLDVLTQVYAPQATFQDPFNRVQGLPAITAQFAHMYAKLHAPRFVVSEVTGQGNVGWMTWDFHFALRKGASAQVVAGATRFVLDAQGLVMDHRDYWDACDFYATVPVLGAVVRRLKRAAAAG</sequence>
<evidence type="ECO:0000313" key="3">
    <source>
        <dbReference type="Proteomes" id="UP000664800"/>
    </source>
</evidence>
<feature type="domain" description="SnoaL-like" evidence="1">
    <location>
        <begin position="21"/>
        <end position="121"/>
    </location>
</feature>
<dbReference type="Pfam" id="PF12680">
    <property type="entry name" value="SnoaL_2"/>
    <property type="match status" value="1"/>
</dbReference>
<gene>
    <name evidence="2" type="ORF">J0I24_07050</name>
</gene>
<evidence type="ECO:0000259" key="1">
    <source>
        <dbReference type="Pfam" id="PF12680"/>
    </source>
</evidence>
<dbReference type="Proteomes" id="UP000664800">
    <property type="component" value="Unassembled WGS sequence"/>
</dbReference>
<reference evidence="2" key="1">
    <citation type="submission" date="2021-02" db="EMBL/GenBank/DDBJ databases">
        <title>Thiocyanate and organic carbon inputs drive convergent selection for specific autotrophic Afipia and Thiobacillus strains within complex microbiomes.</title>
        <authorList>
            <person name="Huddy R.J."/>
            <person name="Sachdeva R."/>
            <person name="Kadzinga F."/>
            <person name="Kantor R.S."/>
            <person name="Harrison S.T.L."/>
            <person name="Banfield J.F."/>
        </authorList>
    </citation>
    <scope>NUCLEOTIDE SEQUENCE</scope>
    <source>
        <strain evidence="2">SCN18_13_7_16_R3_B_64_19</strain>
    </source>
</reference>
<protein>
    <submittedName>
        <fullName evidence="2">Nuclear transport factor 2 family protein</fullName>
    </submittedName>
</protein>
<comment type="caution">
    <text evidence="2">The sequence shown here is derived from an EMBL/GenBank/DDBJ whole genome shotgun (WGS) entry which is preliminary data.</text>
</comment>
<proteinExistence type="predicted"/>
<dbReference type="Gene3D" id="3.10.450.50">
    <property type="match status" value="1"/>
</dbReference>
<dbReference type="AlphaFoldDB" id="A0A8I1SVD3"/>
<dbReference type="EMBL" id="JAFKMR010000015">
    <property type="protein sequence ID" value="MBN8744052.1"/>
    <property type="molecule type" value="Genomic_DNA"/>
</dbReference>
<organism evidence="2 3">
    <name type="scientific">Thiomonas arsenitoxydans (strain DSM 22701 / CIP 110005 / 3As)</name>
    <dbReference type="NCBI Taxonomy" id="426114"/>
    <lineage>
        <taxon>Bacteria</taxon>
        <taxon>Pseudomonadati</taxon>
        <taxon>Pseudomonadota</taxon>
        <taxon>Betaproteobacteria</taxon>
        <taxon>Burkholderiales</taxon>
        <taxon>Thiomonas</taxon>
    </lineage>
</organism>
<evidence type="ECO:0000313" key="2">
    <source>
        <dbReference type="EMBL" id="MBN8744052.1"/>
    </source>
</evidence>
<name>A0A8I1SVD3_THIA3</name>
<dbReference type="InterPro" id="IPR037401">
    <property type="entry name" value="SnoaL-like"/>
</dbReference>
<accession>A0A8I1SVD3</accession>
<dbReference type="SUPFAM" id="SSF54427">
    <property type="entry name" value="NTF2-like"/>
    <property type="match status" value="1"/>
</dbReference>